<comment type="caution">
    <text evidence="2">The sequence shown here is derived from an EMBL/GenBank/DDBJ whole genome shotgun (WGS) entry which is preliminary data.</text>
</comment>
<protein>
    <submittedName>
        <fullName evidence="2">Uncharacterized protein</fullName>
    </submittedName>
</protein>
<accession>A0AAJ0BBQ9</accession>
<proteinExistence type="predicted"/>
<keyword evidence="3" id="KW-1185">Reference proteome</keyword>
<dbReference type="Proteomes" id="UP001239445">
    <property type="component" value="Unassembled WGS sequence"/>
</dbReference>
<dbReference type="EMBL" id="MU839836">
    <property type="protein sequence ID" value="KAK1754128.1"/>
    <property type="molecule type" value="Genomic_DNA"/>
</dbReference>
<gene>
    <name evidence="2" type="ORF">QBC47DRAFT_362104</name>
</gene>
<evidence type="ECO:0000256" key="1">
    <source>
        <dbReference type="SAM" id="MobiDB-lite"/>
    </source>
</evidence>
<sequence>MLAFVKPTAAWALSISVYYSITTPRRTCDGQTISRTSDRPALKNARAVAGRWNAKRWLWSTPAAAAPVQPPRSRAVLASKRLPSGHCPFTSQHQSNGVDRDSRVARVRTYLEGRENGHPLRGPGSHHSGVKPRFGPVIDVLPATQVPTASLAARQGSTAFWDKELRTDFFSATWTDHHHLHGASDHSEGIDQDRSRSRAKFARSPLTTGNARQGYSARPAAPSRPDNSRRGLGTRGCGARNQRLVSLGTEVVATTVEEQVQLEQPAPQQKVAIQHGHVTWVPLLDDPHAQATRQLLASKSAIIFDPASSSLRSRPPFDGCELASVTVKPTATTADKTSKAAGVGVAVWLIRARLGWSEQRAGGRALSNSGSRRDKAQTQTFNGLHAGALVSACLGAGVNGCRSLRRASP</sequence>
<reference evidence="2" key="1">
    <citation type="submission" date="2023-06" db="EMBL/GenBank/DDBJ databases">
        <title>Genome-scale phylogeny and comparative genomics of the fungal order Sordariales.</title>
        <authorList>
            <consortium name="Lawrence Berkeley National Laboratory"/>
            <person name="Hensen N."/>
            <person name="Bonometti L."/>
            <person name="Westerberg I."/>
            <person name="Brannstrom I.O."/>
            <person name="Guillou S."/>
            <person name="Cros-Aarteil S."/>
            <person name="Calhoun S."/>
            <person name="Haridas S."/>
            <person name="Kuo A."/>
            <person name="Mondo S."/>
            <person name="Pangilinan J."/>
            <person name="Riley R."/>
            <person name="Labutti K."/>
            <person name="Andreopoulos B."/>
            <person name="Lipzen A."/>
            <person name="Chen C."/>
            <person name="Yanf M."/>
            <person name="Daum C."/>
            <person name="Ng V."/>
            <person name="Clum A."/>
            <person name="Steindorff A."/>
            <person name="Ohm R."/>
            <person name="Martin F."/>
            <person name="Silar P."/>
            <person name="Natvig D."/>
            <person name="Lalanne C."/>
            <person name="Gautier V."/>
            <person name="Ament-Velasquez S.L."/>
            <person name="Kruys A."/>
            <person name="Hutchinson M.I."/>
            <person name="Powell A.J."/>
            <person name="Barry K."/>
            <person name="Miller A.N."/>
            <person name="Grigoriev I.V."/>
            <person name="Debuchy R."/>
            <person name="Gladieux P."/>
            <person name="Thoren M.H."/>
            <person name="Johannesson H."/>
        </authorList>
    </citation>
    <scope>NUCLEOTIDE SEQUENCE</scope>
    <source>
        <strain evidence="2">PSN4</strain>
    </source>
</reference>
<evidence type="ECO:0000313" key="3">
    <source>
        <dbReference type="Proteomes" id="UP001239445"/>
    </source>
</evidence>
<name>A0AAJ0BBQ9_9PEZI</name>
<feature type="region of interest" description="Disordered" evidence="1">
    <location>
        <begin position="180"/>
        <end position="237"/>
    </location>
</feature>
<evidence type="ECO:0000313" key="2">
    <source>
        <dbReference type="EMBL" id="KAK1754128.1"/>
    </source>
</evidence>
<dbReference type="AlphaFoldDB" id="A0AAJ0BBQ9"/>
<feature type="compositionally biased region" description="Basic and acidic residues" evidence="1">
    <location>
        <begin position="182"/>
        <end position="196"/>
    </location>
</feature>
<organism evidence="2 3">
    <name type="scientific">Echria macrotheca</name>
    <dbReference type="NCBI Taxonomy" id="438768"/>
    <lineage>
        <taxon>Eukaryota</taxon>
        <taxon>Fungi</taxon>
        <taxon>Dikarya</taxon>
        <taxon>Ascomycota</taxon>
        <taxon>Pezizomycotina</taxon>
        <taxon>Sordariomycetes</taxon>
        <taxon>Sordariomycetidae</taxon>
        <taxon>Sordariales</taxon>
        <taxon>Schizotheciaceae</taxon>
        <taxon>Echria</taxon>
    </lineage>
</organism>